<proteinExistence type="predicted"/>
<evidence type="ECO:0000313" key="8">
    <source>
        <dbReference type="Proteomes" id="UP001340816"/>
    </source>
</evidence>
<dbReference type="SUPFAM" id="SSF46689">
    <property type="entry name" value="Homeodomain-like"/>
    <property type="match status" value="1"/>
</dbReference>
<sequence length="210" mass="23234">MKIPDAGAVPANEAPAPGRRERKRRQVRDQLYEAAVGLFVTQGFEATTMDEIADTADVARATVFNHYSQKVGFLEEWGVRRRASVAAILGQEHAEVLPVGERLRRYLREMAELNVASRGETTVLMSASARFGRLFQDPSLEIELTKIVEEGKQRGEIRPEVDSDQAGALLAACYFTTVLRWIREEPPPFDLPASLNAALDIVLTGILTPS</sequence>
<keyword evidence="8" id="KW-1185">Reference proteome</keyword>
<dbReference type="RefSeq" id="WP_326758197.1">
    <property type="nucleotide sequence ID" value="NZ_CP108589.1"/>
</dbReference>
<evidence type="ECO:0000256" key="3">
    <source>
        <dbReference type="ARBA" id="ARBA00023163"/>
    </source>
</evidence>
<evidence type="ECO:0000256" key="5">
    <source>
        <dbReference type="SAM" id="MobiDB-lite"/>
    </source>
</evidence>
<dbReference type="PRINTS" id="PR00455">
    <property type="entry name" value="HTHTETR"/>
</dbReference>
<dbReference type="PANTHER" id="PTHR30055">
    <property type="entry name" value="HTH-TYPE TRANSCRIPTIONAL REGULATOR RUTR"/>
    <property type="match status" value="1"/>
</dbReference>
<accession>A0ABZ1H3F5</accession>
<dbReference type="Pfam" id="PF00440">
    <property type="entry name" value="TetR_N"/>
    <property type="match status" value="1"/>
</dbReference>
<feature type="domain" description="HTH tetR-type" evidence="6">
    <location>
        <begin position="25"/>
        <end position="85"/>
    </location>
</feature>
<evidence type="ECO:0000259" key="6">
    <source>
        <dbReference type="PROSITE" id="PS50977"/>
    </source>
</evidence>
<dbReference type="Proteomes" id="UP001340816">
    <property type="component" value="Chromosome"/>
</dbReference>
<dbReference type="EMBL" id="CP109135">
    <property type="protein sequence ID" value="WSD13042.1"/>
    <property type="molecule type" value="Genomic_DNA"/>
</dbReference>
<dbReference type="PROSITE" id="PS50977">
    <property type="entry name" value="HTH_TETR_2"/>
    <property type="match status" value="1"/>
</dbReference>
<dbReference type="InterPro" id="IPR009057">
    <property type="entry name" value="Homeodomain-like_sf"/>
</dbReference>
<feature type="DNA-binding region" description="H-T-H motif" evidence="4">
    <location>
        <begin position="48"/>
        <end position="67"/>
    </location>
</feature>
<gene>
    <name evidence="7" type="ORF">OHB35_07240</name>
</gene>
<evidence type="ECO:0000256" key="4">
    <source>
        <dbReference type="PROSITE-ProRule" id="PRU00335"/>
    </source>
</evidence>
<evidence type="ECO:0000256" key="2">
    <source>
        <dbReference type="ARBA" id="ARBA00023125"/>
    </source>
</evidence>
<feature type="region of interest" description="Disordered" evidence="5">
    <location>
        <begin position="1"/>
        <end position="25"/>
    </location>
</feature>
<dbReference type="Gene3D" id="1.10.357.10">
    <property type="entry name" value="Tetracycline Repressor, domain 2"/>
    <property type="match status" value="1"/>
</dbReference>
<name>A0ABZ1H3F5_STRPH</name>
<dbReference type="SUPFAM" id="SSF48498">
    <property type="entry name" value="Tetracyclin repressor-like, C-terminal domain"/>
    <property type="match status" value="1"/>
</dbReference>
<dbReference type="InterPro" id="IPR050109">
    <property type="entry name" value="HTH-type_TetR-like_transc_reg"/>
</dbReference>
<evidence type="ECO:0000313" key="7">
    <source>
        <dbReference type="EMBL" id="WSD13042.1"/>
    </source>
</evidence>
<keyword evidence="2 4" id="KW-0238">DNA-binding</keyword>
<keyword evidence="1" id="KW-0805">Transcription regulation</keyword>
<dbReference type="InterPro" id="IPR036271">
    <property type="entry name" value="Tet_transcr_reg_TetR-rel_C_sf"/>
</dbReference>
<protein>
    <submittedName>
        <fullName evidence="7">TetR/AcrR family transcriptional regulator</fullName>
    </submittedName>
</protein>
<reference evidence="7 8" key="1">
    <citation type="submission" date="2022-10" db="EMBL/GenBank/DDBJ databases">
        <title>The complete genomes of actinobacterial strains from the NBC collection.</title>
        <authorList>
            <person name="Joergensen T.S."/>
            <person name="Alvarez Arevalo M."/>
            <person name="Sterndorff E.B."/>
            <person name="Faurdal D."/>
            <person name="Vuksanovic O."/>
            <person name="Mourched A.-S."/>
            <person name="Charusanti P."/>
            <person name="Shaw S."/>
            <person name="Blin K."/>
            <person name="Weber T."/>
        </authorList>
    </citation>
    <scope>NUCLEOTIDE SEQUENCE [LARGE SCALE GENOMIC DNA]</scope>
    <source>
        <strain evidence="7 8">NBC 01752</strain>
    </source>
</reference>
<dbReference type="InterPro" id="IPR001647">
    <property type="entry name" value="HTH_TetR"/>
</dbReference>
<dbReference type="PANTHER" id="PTHR30055:SF234">
    <property type="entry name" value="HTH-TYPE TRANSCRIPTIONAL REGULATOR BETI"/>
    <property type="match status" value="1"/>
</dbReference>
<organism evidence="7 8">
    <name type="scientific">Streptomyces phaeochromogenes</name>
    <dbReference type="NCBI Taxonomy" id="1923"/>
    <lineage>
        <taxon>Bacteria</taxon>
        <taxon>Bacillati</taxon>
        <taxon>Actinomycetota</taxon>
        <taxon>Actinomycetes</taxon>
        <taxon>Kitasatosporales</taxon>
        <taxon>Streptomycetaceae</taxon>
        <taxon>Streptomyces</taxon>
        <taxon>Streptomyces phaeochromogenes group</taxon>
    </lineage>
</organism>
<keyword evidence="3" id="KW-0804">Transcription</keyword>
<evidence type="ECO:0000256" key="1">
    <source>
        <dbReference type="ARBA" id="ARBA00023015"/>
    </source>
</evidence>